<proteinExistence type="predicted"/>
<dbReference type="Proteomes" id="UP000774804">
    <property type="component" value="Unassembled WGS sequence"/>
</dbReference>
<dbReference type="OrthoDB" id="94414at2759"/>
<organism evidence="7 8">
    <name type="scientific">Phytophthora cactorum</name>
    <dbReference type="NCBI Taxonomy" id="29920"/>
    <lineage>
        <taxon>Eukaryota</taxon>
        <taxon>Sar</taxon>
        <taxon>Stramenopiles</taxon>
        <taxon>Oomycota</taxon>
        <taxon>Peronosporomycetes</taxon>
        <taxon>Peronosporales</taxon>
        <taxon>Peronosporaceae</taxon>
        <taxon>Phytophthora</taxon>
    </lineage>
</organism>
<evidence type="ECO:0000313" key="2">
    <source>
        <dbReference type="EMBL" id="KAG2862428.1"/>
    </source>
</evidence>
<dbReference type="Proteomes" id="UP000760860">
    <property type="component" value="Unassembled WGS sequence"/>
</dbReference>
<dbReference type="Proteomes" id="UP000251314">
    <property type="component" value="Unassembled WGS sequence"/>
</dbReference>
<dbReference type="AlphaFoldDB" id="A0A329SDI1"/>
<accession>A0A329SDI1</accession>
<protein>
    <submittedName>
        <fullName evidence="7">Uncharacterized protein</fullName>
    </submittedName>
</protein>
<gene>
    <name evidence="7" type="ORF">PC110_g8775</name>
    <name evidence="2" type="ORF">PC113_g6325</name>
    <name evidence="3" type="ORF">PC115_g5435</name>
    <name evidence="4" type="ORF">PC117_g6208</name>
    <name evidence="5" type="ORF">PC118_g5550</name>
    <name evidence="6" type="ORF">PC129_g4744</name>
</gene>
<feature type="region of interest" description="Disordered" evidence="1">
    <location>
        <begin position="44"/>
        <end position="166"/>
    </location>
</feature>
<keyword evidence="8" id="KW-1185">Reference proteome</keyword>
<sequence>MTSQQNAVVQRTFKVPSRQGERDSGSPSGDSSILCYIKTLTSHQTNAKQQRMDRYLQKAKHAQQTEDVKSLKPPRYFATKNERQKASVSTFKAPATSLWKGTKPKGQQKLPESSSVALDERRAQGKLTDLRKNNRLRSKRLYEGNQSNRQPKKSKQAPTKQQIAASGALDRFRLNSTWFQDKSQTSASGEVSSSKMLQNATIPVTGSIPLPQAPSQAKSGLGAISAEVEEGRDAEVTRSVQPLQAKESTTRPVVAAVQDVWANSNQHASFLSPEEMQPETLDFQQEDFVPTYDPLMESIYF</sequence>
<evidence type="ECO:0000313" key="6">
    <source>
        <dbReference type="EMBL" id="KAG3224617.1"/>
    </source>
</evidence>
<dbReference type="Proteomes" id="UP000697107">
    <property type="component" value="Unassembled WGS sequence"/>
</dbReference>
<evidence type="ECO:0000313" key="3">
    <source>
        <dbReference type="EMBL" id="KAG2933575.1"/>
    </source>
</evidence>
<dbReference type="EMBL" id="MJFZ01000185">
    <property type="protein sequence ID" value="RAW34917.1"/>
    <property type="molecule type" value="Genomic_DNA"/>
</dbReference>
<dbReference type="VEuPathDB" id="FungiDB:PC110_g8775"/>
<dbReference type="EMBL" id="RCMG01000129">
    <property type="protein sequence ID" value="KAG2862428.1"/>
    <property type="molecule type" value="Genomic_DNA"/>
</dbReference>
<dbReference type="EMBL" id="RCMI01000113">
    <property type="protein sequence ID" value="KAG2933575.1"/>
    <property type="molecule type" value="Genomic_DNA"/>
</dbReference>
<evidence type="ECO:0000313" key="8">
    <source>
        <dbReference type="Proteomes" id="UP000251314"/>
    </source>
</evidence>
<feature type="compositionally biased region" description="Basic and acidic residues" evidence="1">
    <location>
        <begin position="118"/>
        <end position="132"/>
    </location>
</feature>
<comment type="caution">
    <text evidence="7">The sequence shown here is derived from an EMBL/GenBank/DDBJ whole genome shotgun (WGS) entry which is preliminary data.</text>
</comment>
<dbReference type="Proteomes" id="UP000736787">
    <property type="component" value="Unassembled WGS sequence"/>
</dbReference>
<evidence type="ECO:0000313" key="4">
    <source>
        <dbReference type="EMBL" id="KAG2948213.1"/>
    </source>
</evidence>
<dbReference type="Proteomes" id="UP000735874">
    <property type="component" value="Unassembled WGS sequence"/>
</dbReference>
<feature type="region of interest" description="Disordered" evidence="1">
    <location>
        <begin position="1"/>
        <end position="32"/>
    </location>
</feature>
<reference evidence="7 8" key="1">
    <citation type="submission" date="2018-01" db="EMBL/GenBank/DDBJ databases">
        <title>Draft genome of the strawberry crown rot pathogen Phytophthora cactorum.</title>
        <authorList>
            <person name="Armitage A.D."/>
            <person name="Lysoe E."/>
            <person name="Nellist C.F."/>
            <person name="Harrison R.J."/>
            <person name="Brurberg M.B."/>
        </authorList>
    </citation>
    <scope>NUCLEOTIDE SEQUENCE [LARGE SCALE GENOMIC DNA]</scope>
    <source>
        <strain evidence="7 8">10300</strain>
    </source>
</reference>
<dbReference type="EMBL" id="RCML01000115">
    <property type="protein sequence ID" value="KAG2990570.1"/>
    <property type="molecule type" value="Genomic_DNA"/>
</dbReference>
<evidence type="ECO:0000313" key="5">
    <source>
        <dbReference type="EMBL" id="KAG2990570.1"/>
    </source>
</evidence>
<evidence type="ECO:0000313" key="7">
    <source>
        <dbReference type="EMBL" id="RAW34917.1"/>
    </source>
</evidence>
<dbReference type="EMBL" id="RCMV01000106">
    <property type="protein sequence ID" value="KAG3224617.1"/>
    <property type="molecule type" value="Genomic_DNA"/>
</dbReference>
<evidence type="ECO:0000256" key="1">
    <source>
        <dbReference type="SAM" id="MobiDB-lite"/>
    </source>
</evidence>
<name>A0A329SDI1_9STRA</name>
<reference evidence="2" key="2">
    <citation type="submission" date="2018-10" db="EMBL/GenBank/DDBJ databases">
        <title>Effector identification in a new, highly contiguous assembly of the strawberry crown rot pathogen Phytophthora cactorum.</title>
        <authorList>
            <person name="Armitage A.D."/>
            <person name="Nellist C.F."/>
            <person name="Bates H."/>
            <person name="Vickerstaff R.J."/>
            <person name="Harrison R.J."/>
        </authorList>
    </citation>
    <scope>NUCLEOTIDE SEQUENCE</scope>
    <source>
        <strain evidence="2">15-7</strain>
        <strain evidence="3">4032</strain>
        <strain evidence="4">4040</strain>
        <strain evidence="5">P415</strain>
        <strain evidence="6">P421</strain>
    </source>
</reference>
<dbReference type="EMBL" id="RCMK01000116">
    <property type="protein sequence ID" value="KAG2948213.1"/>
    <property type="molecule type" value="Genomic_DNA"/>
</dbReference>